<dbReference type="InterPro" id="IPR006620">
    <property type="entry name" value="Pro_4_hyd_alph"/>
</dbReference>
<evidence type="ECO:0000256" key="6">
    <source>
        <dbReference type="ARBA" id="ARBA00023004"/>
    </source>
</evidence>
<keyword evidence="3" id="KW-0847">Vitamin C</keyword>
<dbReference type="Gene3D" id="2.60.120.620">
    <property type="entry name" value="q2cbj1_9rhob like domain"/>
    <property type="match status" value="1"/>
</dbReference>
<feature type="domain" description="Fe2OG dioxygenase" evidence="9">
    <location>
        <begin position="251"/>
        <end position="351"/>
    </location>
</feature>
<sequence length="375" mass="42514">MINMITFLSLILLVVMTQITMVSSNNKKRTRHHSGSSGSLDNEGPLPQECASVESTSSSLIKARALQSPPAKAQRKGDFESVDFWIQHETLLKDAWLEYGPKVPQLYNYETDNRTSTFHERFEQDYIDPKLRDVVNNLVQTSSRQTTGIGAEDKDVKNQAIFESTPYQIASGVYALPNLFTKKFCQDMVRELNHLNDAGIPVRRPNSMNRYGLILGEVPGLKANLDHVVQKYVIPFALHLFPESAILSDLVESYAFVVRYADGEDLDLAVHRDSSVITLNVCLGETFEGGNLGFESWDERDQFRYSHTLPPRNETVSFEPGMTILHRGAQMHEALPLKSGKRVNLIIWIHGKDGHVRYAPYEKDEQEHYSVAWTK</sequence>
<comment type="cofactor">
    <cofactor evidence="1">
        <name>L-ascorbate</name>
        <dbReference type="ChEBI" id="CHEBI:38290"/>
    </cofactor>
</comment>
<dbReference type="GO" id="GO:0031418">
    <property type="term" value="F:L-ascorbic acid binding"/>
    <property type="evidence" value="ECO:0007669"/>
    <property type="project" value="UniProtKB-KW"/>
</dbReference>
<name>A0A7S2UQR2_9STRA</name>
<dbReference type="GO" id="GO:0016705">
    <property type="term" value="F:oxidoreductase activity, acting on paired donors, with incorporation or reduction of molecular oxygen"/>
    <property type="evidence" value="ECO:0007669"/>
    <property type="project" value="InterPro"/>
</dbReference>
<gene>
    <name evidence="10" type="ORF">ASEP1449_LOCUS19274</name>
</gene>
<keyword evidence="2" id="KW-0479">Metal-binding</keyword>
<protein>
    <recommendedName>
        <fullName evidence="9">Fe2OG dioxygenase domain-containing protein</fullName>
    </recommendedName>
</protein>
<dbReference type="PROSITE" id="PS51471">
    <property type="entry name" value="FE2OG_OXY"/>
    <property type="match status" value="1"/>
</dbReference>
<dbReference type="PANTHER" id="PTHR24014">
    <property type="entry name" value="2-OXOGLUTARATE AND IRON-DEPENDENT OXYGENASE DOMAIN-CONTAINING PROTEIN 2"/>
    <property type="match status" value="1"/>
</dbReference>
<dbReference type="EMBL" id="HBHQ01028428">
    <property type="protein sequence ID" value="CAD9827440.1"/>
    <property type="molecule type" value="Transcribed_RNA"/>
</dbReference>
<feature type="region of interest" description="Disordered" evidence="7">
    <location>
        <begin position="24"/>
        <end position="53"/>
    </location>
</feature>
<dbReference type="Pfam" id="PF25238">
    <property type="entry name" value="OGFOD2-like"/>
    <property type="match status" value="1"/>
</dbReference>
<evidence type="ECO:0000256" key="2">
    <source>
        <dbReference type="ARBA" id="ARBA00022723"/>
    </source>
</evidence>
<evidence type="ECO:0000256" key="8">
    <source>
        <dbReference type="SAM" id="SignalP"/>
    </source>
</evidence>
<dbReference type="SMART" id="SM00702">
    <property type="entry name" value="P4Hc"/>
    <property type="match status" value="1"/>
</dbReference>
<feature type="signal peptide" evidence="8">
    <location>
        <begin position="1"/>
        <end position="24"/>
    </location>
</feature>
<evidence type="ECO:0000256" key="3">
    <source>
        <dbReference type="ARBA" id="ARBA00022896"/>
    </source>
</evidence>
<dbReference type="AlphaFoldDB" id="A0A7S2UQR2"/>
<evidence type="ECO:0000256" key="7">
    <source>
        <dbReference type="SAM" id="MobiDB-lite"/>
    </source>
</evidence>
<reference evidence="10" key="1">
    <citation type="submission" date="2021-01" db="EMBL/GenBank/DDBJ databases">
        <authorList>
            <person name="Corre E."/>
            <person name="Pelletier E."/>
            <person name="Niang G."/>
            <person name="Scheremetjew M."/>
            <person name="Finn R."/>
            <person name="Kale V."/>
            <person name="Holt S."/>
            <person name="Cochrane G."/>
            <person name="Meng A."/>
            <person name="Brown T."/>
            <person name="Cohen L."/>
        </authorList>
    </citation>
    <scope>NUCLEOTIDE SEQUENCE</scope>
    <source>
        <strain evidence="10">CCMP2084</strain>
    </source>
</reference>
<evidence type="ECO:0000256" key="4">
    <source>
        <dbReference type="ARBA" id="ARBA00022964"/>
    </source>
</evidence>
<dbReference type="GO" id="GO:0051213">
    <property type="term" value="F:dioxygenase activity"/>
    <property type="evidence" value="ECO:0007669"/>
    <property type="project" value="UniProtKB-KW"/>
</dbReference>
<organism evidence="10">
    <name type="scientific">Attheya septentrionalis</name>
    <dbReference type="NCBI Taxonomy" id="420275"/>
    <lineage>
        <taxon>Eukaryota</taxon>
        <taxon>Sar</taxon>
        <taxon>Stramenopiles</taxon>
        <taxon>Ochrophyta</taxon>
        <taxon>Bacillariophyta</taxon>
        <taxon>Coscinodiscophyceae</taxon>
        <taxon>Chaetocerotophycidae</taxon>
        <taxon>Chaetocerotales</taxon>
        <taxon>Attheyaceae</taxon>
        <taxon>Attheya</taxon>
    </lineage>
</organism>
<evidence type="ECO:0000256" key="5">
    <source>
        <dbReference type="ARBA" id="ARBA00023002"/>
    </source>
</evidence>
<keyword evidence="5" id="KW-0560">Oxidoreductase</keyword>
<keyword evidence="6" id="KW-0408">Iron</keyword>
<evidence type="ECO:0000256" key="1">
    <source>
        <dbReference type="ARBA" id="ARBA00001961"/>
    </source>
</evidence>
<accession>A0A7S2UQR2</accession>
<dbReference type="GO" id="GO:0005506">
    <property type="term" value="F:iron ion binding"/>
    <property type="evidence" value="ECO:0007669"/>
    <property type="project" value="InterPro"/>
</dbReference>
<dbReference type="InterPro" id="IPR005123">
    <property type="entry name" value="Oxoglu/Fe-dep_dioxygenase_dom"/>
</dbReference>
<keyword evidence="8" id="KW-0732">Signal</keyword>
<evidence type="ECO:0000313" key="10">
    <source>
        <dbReference type="EMBL" id="CAD9827440.1"/>
    </source>
</evidence>
<feature type="chain" id="PRO_5031371087" description="Fe2OG dioxygenase domain-containing protein" evidence="8">
    <location>
        <begin position="25"/>
        <end position="375"/>
    </location>
</feature>
<dbReference type="PANTHER" id="PTHR24014:SF4">
    <property type="entry name" value="2-OXOGLUTARATE AND IRON-DEPENDENT OXYGENASE DOMAIN-CONTAINING PROTEIN 2"/>
    <property type="match status" value="1"/>
</dbReference>
<proteinExistence type="predicted"/>
<evidence type="ECO:0000259" key="9">
    <source>
        <dbReference type="PROSITE" id="PS51471"/>
    </source>
</evidence>
<keyword evidence="4" id="KW-0223">Dioxygenase</keyword>